<proteinExistence type="predicted"/>
<feature type="domain" description="Glutaredoxin" evidence="1">
    <location>
        <begin position="7"/>
        <end position="59"/>
    </location>
</feature>
<dbReference type="CDD" id="cd02976">
    <property type="entry name" value="NrdH"/>
    <property type="match status" value="1"/>
</dbReference>
<dbReference type="InterPro" id="IPR036249">
    <property type="entry name" value="Thioredoxin-like_sf"/>
</dbReference>
<accession>A0A7G9T7D1</accession>
<dbReference type="SUPFAM" id="SSF52833">
    <property type="entry name" value="Thioredoxin-like"/>
    <property type="match status" value="1"/>
</dbReference>
<gene>
    <name evidence="2" type="ORF">H9L19_03935</name>
</gene>
<dbReference type="Pfam" id="PF00462">
    <property type="entry name" value="Glutaredoxin"/>
    <property type="match status" value="1"/>
</dbReference>
<dbReference type="Gene3D" id="3.40.30.10">
    <property type="entry name" value="Glutaredoxin"/>
    <property type="match status" value="1"/>
</dbReference>
<name>A0A7G9T7D1_9LACO</name>
<sequence length="76" mass="8796">MNKKSATIYHVTGCLKCKLTAKLLEQRGITVHLVNVDQQPKEIDRLKQNGIRRLPVIKMSDGQVWTGLNFHQIWQQ</sequence>
<dbReference type="KEGG" id="wdi:H9L19_03935"/>
<protein>
    <submittedName>
        <fullName evidence="2">NrdH-redoxin</fullName>
    </submittedName>
</protein>
<organism evidence="2 3">
    <name type="scientific">Weissella diestrammenae</name>
    <dbReference type="NCBI Taxonomy" id="1162633"/>
    <lineage>
        <taxon>Bacteria</taxon>
        <taxon>Bacillati</taxon>
        <taxon>Bacillota</taxon>
        <taxon>Bacilli</taxon>
        <taxon>Lactobacillales</taxon>
        <taxon>Lactobacillaceae</taxon>
        <taxon>Weissella</taxon>
    </lineage>
</organism>
<evidence type="ECO:0000313" key="3">
    <source>
        <dbReference type="Proteomes" id="UP000515800"/>
    </source>
</evidence>
<dbReference type="Proteomes" id="UP000515800">
    <property type="component" value="Chromosome"/>
</dbReference>
<dbReference type="InterPro" id="IPR002109">
    <property type="entry name" value="Glutaredoxin"/>
</dbReference>
<dbReference type="EMBL" id="CP060724">
    <property type="protein sequence ID" value="QNN76006.1"/>
    <property type="molecule type" value="Genomic_DNA"/>
</dbReference>
<evidence type="ECO:0000313" key="2">
    <source>
        <dbReference type="EMBL" id="QNN76006.1"/>
    </source>
</evidence>
<dbReference type="AlphaFoldDB" id="A0A7G9T7D1"/>
<reference evidence="2 3" key="1">
    <citation type="submission" date="2020-08" db="EMBL/GenBank/DDBJ databases">
        <title>Genome sequence of Weissella diestrammenae KACC 16890T.</title>
        <authorList>
            <person name="Hyun D.-W."/>
            <person name="Bae J.-W."/>
        </authorList>
    </citation>
    <scope>NUCLEOTIDE SEQUENCE [LARGE SCALE GENOMIC DNA]</scope>
    <source>
        <strain evidence="2 3">KACC 16890</strain>
    </source>
</reference>
<evidence type="ECO:0000259" key="1">
    <source>
        <dbReference type="Pfam" id="PF00462"/>
    </source>
</evidence>
<keyword evidence="3" id="KW-1185">Reference proteome</keyword>